<accession>A0A7Y0ATF5</accession>
<organism evidence="2 3">
    <name type="scientific">Rhizobium terricola</name>
    <dbReference type="NCBI Taxonomy" id="2728849"/>
    <lineage>
        <taxon>Bacteria</taxon>
        <taxon>Pseudomonadati</taxon>
        <taxon>Pseudomonadota</taxon>
        <taxon>Alphaproteobacteria</taxon>
        <taxon>Hyphomicrobiales</taxon>
        <taxon>Rhizobiaceae</taxon>
        <taxon>Rhizobium/Agrobacterium group</taxon>
        <taxon>Rhizobium</taxon>
    </lineage>
</organism>
<dbReference type="AlphaFoldDB" id="A0A7Y0ATF5"/>
<reference evidence="2 3" key="1">
    <citation type="submission" date="2020-04" db="EMBL/GenBank/DDBJ databases">
        <title>Rhizobium sp. S-51 isolated from soil.</title>
        <authorList>
            <person name="Dahal R.H."/>
        </authorList>
    </citation>
    <scope>NUCLEOTIDE SEQUENCE [LARGE SCALE GENOMIC DNA]</scope>
    <source>
        <strain evidence="2 3">S-51</strain>
    </source>
</reference>
<evidence type="ECO:0000313" key="2">
    <source>
        <dbReference type="EMBL" id="NML73114.1"/>
    </source>
</evidence>
<name>A0A7Y0ATF5_9HYPH</name>
<keyword evidence="3" id="KW-1185">Reference proteome</keyword>
<dbReference type="EMBL" id="JABBGK010000001">
    <property type="protein sequence ID" value="NML73114.1"/>
    <property type="molecule type" value="Genomic_DNA"/>
</dbReference>
<keyword evidence="1" id="KW-0732">Signal</keyword>
<evidence type="ECO:0000313" key="3">
    <source>
        <dbReference type="Proteomes" id="UP000541470"/>
    </source>
</evidence>
<gene>
    <name evidence="2" type="ORF">HHL25_03135</name>
</gene>
<feature type="chain" id="PRO_5031274989" evidence="1">
    <location>
        <begin position="25"/>
        <end position="127"/>
    </location>
</feature>
<protein>
    <submittedName>
        <fullName evidence="2">Uncharacterized protein</fullName>
    </submittedName>
</protein>
<proteinExistence type="predicted"/>
<comment type="caution">
    <text evidence="2">The sequence shown here is derived from an EMBL/GenBank/DDBJ whole genome shotgun (WGS) entry which is preliminary data.</text>
</comment>
<dbReference type="Proteomes" id="UP000541470">
    <property type="component" value="Unassembled WGS sequence"/>
</dbReference>
<evidence type="ECO:0000256" key="1">
    <source>
        <dbReference type="SAM" id="SignalP"/>
    </source>
</evidence>
<feature type="signal peptide" evidence="1">
    <location>
        <begin position="1"/>
        <end position="24"/>
    </location>
</feature>
<sequence>MRFHFLSIAAVLLGAVVLPAAANAESFSKLAGQGYAVGPLGQGRSGGLGWVLSKGDKKFFCRMRVSAAYRGRDGMVSFTSSGRMIAVDRATFEAAIGGPDPTIPRLEDLKAGRVKPANVGSCAPVRK</sequence>
<dbReference type="RefSeq" id="WP_169587173.1">
    <property type="nucleotide sequence ID" value="NZ_JABBGK010000001.1"/>
</dbReference>